<dbReference type="RefSeq" id="XP_044563938.1">
    <property type="nucleotide sequence ID" value="XM_044704666.1"/>
</dbReference>
<feature type="compositionally biased region" description="Basic and acidic residues" evidence="1">
    <location>
        <begin position="89"/>
        <end position="108"/>
    </location>
</feature>
<gene>
    <name evidence="2" type="ORF">FDP41_001568</name>
</gene>
<dbReference type="AlphaFoldDB" id="A0A6A5C115"/>
<dbReference type="Proteomes" id="UP000444721">
    <property type="component" value="Unassembled WGS sequence"/>
</dbReference>
<evidence type="ECO:0000256" key="1">
    <source>
        <dbReference type="SAM" id="MobiDB-lite"/>
    </source>
</evidence>
<dbReference type="VEuPathDB" id="AmoebaDB:FDP41_001568"/>
<sequence length="136" mass="16275">MLPDDQQAKRKRFDETCRQTVVEDQEEEHSNESTHLLMREQLERFRMEKLMKLKTEKEHYEARKKELEILEKFMNDDGGNQPQQVPHEMMQHHQQEEHSEPNKKDHQANDPVLDDILSSQENLVHLCVGGRILLQH</sequence>
<keyword evidence="3" id="KW-1185">Reference proteome</keyword>
<proteinExistence type="predicted"/>
<protein>
    <submittedName>
        <fullName evidence="2">Uncharacterized protein</fullName>
    </submittedName>
</protein>
<accession>A0A6A5C115</accession>
<feature type="region of interest" description="Disordered" evidence="1">
    <location>
        <begin position="72"/>
        <end position="110"/>
    </location>
</feature>
<dbReference type="GeneID" id="68108786"/>
<comment type="caution">
    <text evidence="2">The sequence shown here is derived from an EMBL/GenBank/DDBJ whole genome shotgun (WGS) entry which is preliminary data.</text>
</comment>
<reference evidence="2 3" key="1">
    <citation type="journal article" date="2019" name="Sci. Rep.">
        <title>Nanopore sequencing improves the draft genome of the human pathogenic amoeba Naegleria fowleri.</title>
        <authorList>
            <person name="Liechti N."/>
            <person name="Schurch N."/>
            <person name="Bruggmann R."/>
            <person name="Wittwer M."/>
        </authorList>
    </citation>
    <scope>NUCLEOTIDE SEQUENCE [LARGE SCALE GENOMIC DNA]</scope>
    <source>
        <strain evidence="2 3">ATCC 30894</strain>
    </source>
</reference>
<name>A0A6A5C115_NAEFO</name>
<evidence type="ECO:0000313" key="2">
    <source>
        <dbReference type="EMBL" id="KAF0979225.1"/>
    </source>
</evidence>
<evidence type="ECO:0000313" key="3">
    <source>
        <dbReference type="Proteomes" id="UP000444721"/>
    </source>
</evidence>
<dbReference type="EMBL" id="VFQX01000027">
    <property type="protein sequence ID" value="KAF0979225.1"/>
    <property type="molecule type" value="Genomic_DNA"/>
</dbReference>
<feature type="region of interest" description="Disordered" evidence="1">
    <location>
        <begin position="1"/>
        <end position="36"/>
    </location>
</feature>
<organism evidence="2 3">
    <name type="scientific">Naegleria fowleri</name>
    <name type="common">Brain eating amoeba</name>
    <dbReference type="NCBI Taxonomy" id="5763"/>
    <lineage>
        <taxon>Eukaryota</taxon>
        <taxon>Discoba</taxon>
        <taxon>Heterolobosea</taxon>
        <taxon>Tetramitia</taxon>
        <taxon>Eutetramitia</taxon>
        <taxon>Vahlkampfiidae</taxon>
        <taxon>Naegleria</taxon>
    </lineage>
</organism>
<feature type="compositionally biased region" description="Basic and acidic residues" evidence="1">
    <location>
        <begin position="1"/>
        <end position="17"/>
    </location>
</feature>